<feature type="domain" description="Carrier" evidence="5">
    <location>
        <begin position="2"/>
        <end position="77"/>
    </location>
</feature>
<evidence type="ECO:0000313" key="7">
    <source>
        <dbReference type="Proteomes" id="UP000003465"/>
    </source>
</evidence>
<evidence type="ECO:0000256" key="1">
    <source>
        <dbReference type="ARBA" id="ARBA00022450"/>
    </source>
</evidence>
<evidence type="ECO:0000256" key="4">
    <source>
        <dbReference type="RuleBase" id="RU003545"/>
    </source>
</evidence>
<dbReference type="GO" id="GO:0000035">
    <property type="term" value="F:acyl binding"/>
    <property type="evidence" value="ECO:0007669"/>
    <property type="project" value="TreeGrafter"/>
</dbReference>
<proteinExistence type="inferred from homology"/>
<dbReference type="PANTHER" id="PTHR20863:SF76">
    <property type="entry name" value="CARRIER DOMAIN-CONTAINING PROTEIN"/>
    <property type="match status" value="1"/>
</dbReference>
<dbReference type="NCBIfam" id="NF002148">
    <property type="entry name" value="PRK00982.1-2"/>
    <property type="match status" value="1"/>
</dbReference>
<dbReference type="AlphaFoldDB" id="A0A656GGS9"/>
<evidence type="ECO:0000259" key="5">
    <source>
        <dbReference type="PROSITE" id="PS50075"/>
    </source>
</evidence>
<evidence type="ECO:0000256" key="2">
    <source>
        <dbReference type="ARBA" id="ARBA00022553"/>
    </source>
</evidence>
<dbReference type="PROSITE" id="PS50075">
    <property type="entry name" value="CARRIER"/>
    <property type="match status" value="1"/>
</dbReference>
<dbReference type="Proteomes" id="UP000003465">
    <property type="component" value="Unassembled WGS sequence"/>
</dbReference>
<name>A0A656GGS9_PSEA0</name>
<protein>
    <recommendedName>
        <fullName evidence="3 4">Acyl carrier protein</fullName>
    </recommendedName>
</protein>
<keyword evidence="1 4" id="KW-0596">Phosphopantetheine</keyword>
<comment type="PTM">
    <text evidence="4">4'-phosphopantetheine is transferred from CoA to a specific serine of apo-ACP by acpS.</text>
</comment>
<dbReference type="GO" id="GO:0000036">
    <property type="term" value="F:acyl carrier activity"/>
    <property type="evidence" value="ECO:0007669"/>
    <property type="project" value="UniProtKB-UniRule"/>
</dbReference>
<comment type="pathway">
    <text evidence="4">Lipid metabolism; fatty acid biosynthesis.</text>
</comment>
<sequence length="85" mass="9723">MDDTMELVKQVLLAQFDIETADIKPTSNIAEDFNGSSLDAIEFIMALEVEFEIDIPDEEVEKFKTVQNIVDYVSKNIRLAVQKNR</sequence>
<gene>
    <name evidence="6" type="primary">acpP</name>
    <name evidence="6" type="ORF">PSYMO_26579</name>
</gene>
<dbReference type="PANTHER" id="PTHR20863">
    <property type="entry name" value="ACYL CARRIER PROTEIN"/>
    <property type="match status" value="1"/>
</dbReference>
<comment type="function">
    <text evidence="4">Carrier of the growing fatty acid chain in fatty acid biosynthesis.</text>
</comment>
<comment type="caution">
    <text evidence="6">The sequence shown here is derived from an EMBL/GenBank/DDBJ whole genome shotgun (WGS) entry which is preliminary data.</text>
</comment>
<dbReference type="NCBIfam" id="TIGR00517">
    <property type="entry name" value="acyl_carrier"/>
    <property type="match status" value="1"/>
</dbReference>
<dbReference type="InterPro" id="IPR003231">
    <property type="entry name" value="ACP"/>
</dbReference>
<dbReference type="EMBL" id="AEAG01001048">
    <property type="protein sequence ID" value="EGH24824.1"/>
    <property type="molecule type" value="Genomic_DNA"/>
</dbReference>
<dbReference type="Gene3D" id="1.10.1200.10">
    <property type="entry name" value="ACP-like"/>
    <property type="match status" value="1"/>
</dbReference>
<organism evidence="6 7">
    <name type="scientific">Pseudomonas amygdali pv. mori str. 301020</name>
    <dbReference type="NCBI Taxonomy" id="629261"/>
    <lineage>
        <taxon>Bacteria</taxon>
        <taxon>Pseudomonadati</taxon>
        <taxon>Pseudomonadota</taxon>
        <taxon>Gammaproteobacteria</taxon>
        <taxon>Pseudomonadales</taxon>
        <taxon>Pseudomonadaceae</taxon>
        <taxon>Pseudomonas</taxon>
        <taxon>Pseudomonas amygdali</taxon>
    </lineage>
</organism>
<reference evidence="6 7" key="1">
    <citation type="journal article" date="2011" name="PLoS Pathog.">
        <title>Dynamic evolution of pathogenicity revealed by sequencing and comparative genomics of 19 Pseudomonas syringae isolates.</title>
        <authorList>
            <person name="Baltrus D.A."/>
            <person name="Nishimura M.T."/>
            <person name="Romanchuk A."/>
            <person name="Chang J.H."/>
            <person name="Mukhtar M.S."/>
            <person name="Cherkis K."/>
            <person name="Roach J."/>
            <person name="Grant S.R."/>
            <person name="Jones C.D."/>
            <person name="Dangl J.L."/>
        </authorList>
    </citation>
    <scope>NUCLEOTIDE SEQUENCE [LARGE SCALE GENOMIC DNA]</scope>
    <source>
        <strain evidence="6 7">301020</strain>
    </source>
</reference>
<dbReference type="HAMAP" id="MF_01217">
    <property type="entry name" value="Acyl_carrier"/>
    <property type="match status" value="1"/>
</dbReference>
<dbReference type="InterPro" id="IPR009081">
    <property type="entry name" value="PP-bd_ACP"/>
</dbReference>
<dbReference type="UniPathway" id="UPA00094"/>
<evidence type="ECO:0000256" key="3">
    <source>
        <dbReference type="NCBIfam" id="TIGR00517"/>
    </source>
</evidence>
<keyword evidence="2" id="KW-0597">Phosphoprotein</keyword>
<accession>A0A656GGS9</accession>
<evidence type="ECO:0000313" key="6">
    <source>
        <dbReference type="EMBL" id="EGH24824.1"/>
    </source>
</evidence>
<feature type="non-terminal residue" evidence="6">
    <location>
        <position position="85"/>
    </location>
</feature>
<dbReference type="SUPFAM" id="SSF47336">
    <property type="entry name" value="ACP-like"/>
    <property type="match status" value="1"/>
</dbReference>
<dbReference type="Pfam" id="PF00550">
    <property type="entry name" value="PP-binding"/>
    <property type="match status" value="1"/>
</dbReference>
<dbReference type="InterPro" id="IPR036736">
    <property type="entry name" value="ACP-like_sf"/>
</dbReference>